<proteinExistence type="predicted"/>
<feature type="compositionally biased region" description="Pro residues" evidence="1">
    <location>
        <begin position="16"/>
        <end position="36"/>
    </location>
</feature>
<evidence type="ECO:0000256" key="1">
    <source>
        <dbReference type="SAM" id="MobiDB-lite"/>
    </source>
</evidence>
<reference evidence="2 3" key="1">
    <citation type="submission" date="2018-03" db="EMBL/GenBank/DDBJ databases">
        <title>Bioinformatic expansion and discovery of thiopeptide antibiotics.</title>
        <authorList>
            <person name="Schwalen C.J."/>
            <person name="Hudson G.A."/>
            <person name="Mitchell D.A."/>
        </authorList>
    </citation>
    <scope>NUCLEOTIDE SEQUENCE [LARGE SCALE GENOMIC DNA]</scope>
    <source>
        <strain evidence="2 3">ATCC 21389</strain>
    </source>
</reference>
<feature type="region of interest" description="Disordered" evidence="1">
    <location>
        <begin position="1"/>
        <end position="69"/>
    </location>
</feature>
<accession>A0A2V4NMX3</accession>
<keyword evidence="3" id="KW-1185">Reference proteome</keyword>
<organism evidence="2 3">
    <name type="scientific">Streptomyces tateyamensis</name>
    <dbReference type="NCBI Taxonomy" id="565073"/>
    <lineage>
        <taxon>Bacteria</taxon>
        <taxon>Bacillati</taxon>
        <taxon>Actinomycetota</taxon>
        <taxon>Actinomycetes</taxon>
        <taxon>Kitasatosporales</taxon>
        <taxon>Streptomycetaceae</taxon>
        <taxon>Streptomyces</taxon>
    </lineage>
</organism>
<dbReference type="Proteomes" id="UP000248039">
    <property type="component" value="Unassembled WGS sequence"/>
</dbReference>
<dbReference type="EMBL" id="PYBW01000010">
    <property type="protein sequence ID" value="PYC87922.1"/>
    <property type="molecule type" value="Genomic_DNA"/>
</dbReference>
<dbReference type="AlphaFoldDB" id="A0A2V4NMX3"/>
<gene>
    <name evidence="2" type="ORF">C7C46_02485</name>
</gene>
<name>A0A2V4NMX3_9ACTN</name>
<protein>
    <submittedName>
        <fullName evidence="2">Uncharacterized protein</fullName>
    </submittedName>
</protein>
<feature type="compositionally biased region" description="Basic residues" evidence="1">
    <location>
        <begin position="1"/>
        <end position="13"/>
    </location>
</feature>
<sequence length="69" mass="7291">MPRPAPRPRRAARPARAPPPPARPRVPPRPRAPPRPAPRRTDAVPLGGVRAPERGEGPHPVSGGAALRS</sequence>
<comment type="caution">
    <text evidence="2">The sequence shown here is derived from an EMBL/GenBank/DDBJ whole genome shotgun (WGS) entry which is preliminary data.</text>
</comment>
<evidence type="ECO:0000313" key="3">
    <source>
        <dbReference type="Proteomes" id="UP000248039"/>
    </source>
</evidence>
<evidence type="ECO:0000313" key="2">
    <source>
        <dbReference type="EMBL" id="PYC87922.1"/>
    </source>
</evidence>